<evidence type="ECO:0000313" key="2">
    <source>
        <dbReference type="Proteomes" id="UP000051061"/>
    </source>
</evidence>
<organism evidence="1 2">
    <name type="scientific">Alkalicoccobacillus plakortidis</name>
    <dbReference type="NCBI Taxonomy" id="444060"/>
    <lineage>
        <taxon>Bacteria</taxon>
        <taxon>Bacillati</taxon>
        <taxon>Bacillota</taxon>
        <taxon>Bacilli</taxon>
        <taxon>Bacillales</taxon>
        <taxon>Bacillaceae</taxon>
        <taxon>Alkalicoccobacillus</taxon>
    </lineage>
</organism>
<keyword evidence="2" id="KW-1185">Reference proteome</keyword>
<reference evidence="1 2" key="1">
    <citation type="submission" date="2015-09" db="EMBL/GenBank/DDBJ databases">
        <title>Genome sequencing project for genomic taxonomy and phylogenomics of Bacillus-like bacteria.</title>
        <authorList>
            <person name="Liu B."/>
            <person name="Wang J."/>
            <person name="Zhu Y."/>
            <person name="Liu G."/>
            <person name="Chen Q."/>
            <person name="Chen Z."/>
            <person name="Lan J."/>
            <person name="Che J."/>
            <person name="Ge C."/>
            <person name="Shi H."/>
            <person name="Pan Z."/>
            <person name="Liu X."/>
        </authorList>
    </citation>
    <scope>NUCLEOTIDE SEQUENCE [LARGE SCALE GENOMIC DNA]</scope>
    <source>
        <strain evidence="1 2">DSM 19153</strain>
    </source>
</reference>
<gene>
    <name evidence="1" type="ORF">AN965_03375</name>
</gene>
<dbReference type="AlphaFoldDB" id="A0A9D5HZ21"/>
<evidence type="ECO:0000313" key="1">
    <source>
        <dbReference type="EMBL" id="KQL58351.1"/>
    </source>
</evidence>
<proteinExistence type="predicted"/>
<dbReference type="EMBL" id="LJJD01000008">
    <property type="protein sequence ID" value="KQL58351.1"/>
    <property type="molecule type" value="Genomic_DNA"/>
</dbReference>
<dbReference type="PANTHER" id="PTHR42692:SF2">
    <property type="entry name" value="IG HYPOTHETICAL 16995"/>
    <property type="match status" value="1"/>
</dbReference>
<dbReference type="InterPro" id="IPR047046">
    <property type="entry name" value="YpjD/YvdC"/>
</dbReference>
<sequence length="394" mass="45703">MENIRDYQLRIDEHIRSLGGYWRSISALARLNEEVGELAEILLEPELDMEELAMELADIFVISTCISNQYLNRLDEEYKQVGLPRAINELSILNSEEKSAEDMFLNIVIASGKVSRIINHYEGDKKKKKTETVMTLGCEISKLHRELFIISKYHNINLFKNIDKVLEKSVHRDKNRFDIAHDPITEPSLKNFQGIVFNTKCSFARTAKVWGNYEWDEMLSFERNIQNSLPSLIRFTKAADAEGLDGYVFEIKNSNLEDSFDGLCSVLKNTMDNLSAFDPTGENVMQTQIDHSDWQFTFNGVRLFTTTFASFYPKNHPRYSPIEGSYFIFLQPEFSFDHHGIHKGNEKRDNIKDSIRDKFIKTGGYYDIDLIKQPIEAYKYIKPLEVGSEPIAWW</sequence>
<dbReference type="SUPFAM" id="SSF101386">
    <property type="entry name" value="all-alpha NTP pyrophosphatases"/>
    <property type="match status" value="1"/>
</dbReference>
<protein>
    <submittedName>
        <fullName evidence="1">Uncharacterized protein</fullName>
    </submittedName>
</protein>
<dbReference type="PANTHER" id="PTHR42692">
    <property type="entry name" value="NUCLEOTIDE PYROPHOSPHOHYDROLASE"/>
    <property type="match status" value="1"/>
</dbReference>
<name>A0A9D5HZ21_9BACI</name>
<comment type="caution">
    <text evidence="1">The sequence shown here is derived from an EMBL/GenBank/DDBJ whole genome shotgun (WGS) entry which is preliminary data.</text>
</comment>
<accession>A0A9D5HZ21</accession>
<dbReference type="Proteomes" id="UP000051061">
    <property type="component" value="Unassembled WGS sequence"/>
</dbReference>
<dbReference type="Gene3D" id="1.10.287.1080">
    <property type="entry name" value="MazG-like"/>
    <property type="match status" value="2"/>
</dbReference>